<dbReference type="Proteomes" id="UP000018144">
    <property type="component" value="Unassembled WGS sequence"/>
</dbReference>
<accession>U4LU15</accession>
<evidence type="ECO:0000256" key="1">
    <source>
        <dbReference type="SAM" id="MobiDB-lite"/>
    </source>
</evidence>
<evidence type="ECO:0000313" key="3">
    <source>
        <dbReference type="Proteomes" id="UP000018144"/>
    </source>
</evidence>
<protein>
    <submittedName>
        <fullName evidence="2">Uncharacterized protein</fullName>
    </submittedName>
</protein>
<dbReference type="AlphaFoldDB" id="U4LU15"/>
<organism evidence="2 3">
    <name type="scientific">Pyronema omphalodes (strain CBS 100304)</name>
    <name type="common">Pyronema confluens</name>
    <dbReference type="NCBI Taxonomy" id="1076935"/>
    <lineage>
        <taxon>Eukaryota</taxon>
        <taxon>Fungi</taxon>
        <taxon>Dikarya</taxon>
        <taxon>Ascomycota</taxon>
        <taxon>Pezizomycotina</taxon>
        <taxon>Pezizomycetes</taxon>
        <taxon>Pezizales</taxon>
        <taxon>Pyronemataceae</taxon>
        <taxon>Pyronema</taxon>
    </lineage>
</organism>
<name>U4LU15_PYROM</name>
<evidence type="ECO:0000313" key="2">
    <source>
        <dbReference type="EMBL" id="CCX33290.1"/>
    </source>
</evidence>
<keyword evidence="3" id="KW-1185">Reference proteome</keyword>
<sequence length="58" mass="6702">MDTQPYGGCDHTKIPRYQGSEAARQRTEPRFLVLGSVLGSWTRTERLRFTLTAQIYQI</sequence>
<reference evidence="2 3" key="1">
    <citation type="journal article" date="2013" name="PLoS Genet.">
        <title>The genome and development-dependent transcriptomes of Pyronema confluens: a window into fungal evolution.</title>
        <authorList>
            <person name="Traeger S."/>
            <person name="Altegoer F."/>
            <person name="Freitag M."/>
            <person name="Gabaldon T."/>
            <person name="Kempken F."/>
            <person name="Kumar A."/>
            <person name="Marcet-Houben M."/>
            <person name="Poggeler S."/>
            <person name="Stajich J.E."/>
            <person name="Nowrousian M."/>
        </authorList>
    </citation>
    <scope>NUCLEOTIDE SEQUENCE [LARGE SCALE GENOMIC DNA]</scope>
    <source>
        <strain evidence="3">CBS 100304</strain>
        <tissue evidence="2">Vegetative mycelium</tissue>
    </source>
</reference>
<proteinExistence type="predicted"/>
<feature type="region of interest" description="Disordered" evidence="1">
    <location>
        <begin position="1"/>
        <end position="22"/>
    </location>
</feature>
<dbReference type="EMBL" id="HF936042">
    <property type="protein sequence ID" value="CCX33290.1"/>
    <property type="molecule type" value="Genomic_DNA"/>
</dbReference>
<gene>
    <name evidence="2" type="ORF">PCON_14330</name>
</gene>